<protein>
    <submittedName>
        <fullName evidence="1">CoA transferase subunit A</fullName>
    </submittedName>
</protein>
<dbReference type="Gene3D" id="3.40.1080.10">
    <property type="entry name" value="Glutaconate Coenzyme A-transferase"/>
    <property type="match status" value="1"/>
</dbReference>
<organism evidence="1 2">
    <name type="scientific">Emcibacter nanhaiensis</name>
    <dbReference type="NCBI Taxonomy" id="1505037"/>
    <lineage>
        <taxon>Bacteria</taxon>
        <taxon>Pseudomonadati</taxon>
        <taxon>Pseudomonadota</taxon>
        <taxon>Alphaproteobacteria</taxon>
        <taxon>Emcibacterales</taxon>
        <taxon>Emcibacteraceae</taxon>
        <taxon>Emcibacter</taxon>
    </lineage>
</organism>
<keyword evidence="2" id="KW-1185">Reference proteome</keyword>
<accession>A0A501PLI2</accession>
<dbReference type="SUPFAM" id="SSF100950">
    <property type="entry name" value="NagB/RpiA/CoA transferase-like"/>
    <property type="match status" value="1"/>
</dbReference>
<dbReference type="InterPro" id="IPR037171">
    <property type="entry name" value="NagB/RpiA_transferase-like"/>
</dbReference>
<dbReference type="PANTHER" id="PTHR13707:SF57">
    <property type="entry name" value="SUCCINYL-COA:3-KETOACID COENZYME A TRANSFERASE SUBUNIT B-RELATED"/>
    <property type="match status" value="1"/>
</dbReference>
<evidence type="ECO:0000313" key="2">
    <source>
        <dbReference type="Proteomes" id="UP000319148"/>
    </source>
</evidence>
<dbReference type="OrthoDB" id="9777193at2"/>
<dbReference type="Pfam" id="PF01144">
    <property type="entry name" value="CoA_trans"/>
    <property type="match status" value="1"/>
</dbReference>
<dbReference type="RefSeq" id="WP_139940352.1">
    <property type="nucleotide sequence ID" value="NZ_JBHSYP010000008.1"/>
</dbReference>
<comment type="caution">
    <text evidence="1">The sequence shown here is derived from an EMBL/GenBank/DDBJ whole genome shotgun (WGS) entry which is preliminary data.</text>
</comment>
<gene>
    <name evidence="1" type="ORF">FIV46_08270</name>
</gene>
<dbReference type="GO" id="GO:0008410">
    <property type="term" value="F:CoA-transferase activity"/>
    <property type="evidence" value="ECO:0007669"/>
    <property type="project" value="InterPro"/>
</dbReference>
<dbReference type="SMART" id="SM00882">
    <property type="entry name" value="CoA_trans"/>
    <property type="match status" value="1"/>
</dbReference>
<sequence length="293" mass="31680">MLDKTMTISGIVDRMRSGMTLGIAGWGGRRKPMAIIREMLRRDELKDLTIVAYGGADVGLLASAGKIKKLVFGFVSLDAIPLEAHFRKARQAGAFEILELDEGMLQLGLKAAASRVPFLPTRVGLGTDILTHAPEIKTITSPYADGETLVAMPALKLDMAIAHVNKADKLGNSWIYGPDPFFDEWFCRAATESYLSCEELVETSEFNDPAMAVKMPIERSLVAGVAEAAGGAHPSSCAPDYGIDVAHLKDYSKTAKEGFDGYLDSFVHGQDQDSYLKAVGGIEAVRKLPLPIF</sequence>
<proteinExistence type="predicted"/>
<dbReference type="EMBL" id="VFIY01000006">
    <property type="protein sequence ID" value="TPD60711.1"/>
    <property type="molecule type" value="Genomic_DNA"/>
</dbReference>
<dbReference type="InterPro" id="IPR004165">
    <property type="entry name" value="CoA_trans_fam_I"/>
</dbReference>
<reference evidence="2" key="1">
    <citation type="submission" date="2019-06" db="EMBL/GenBank/DDBJ databases">
        <title>The complete genome of Emcibacter congregatus ZYLT.</title>
        <authorList>
            <person name="Zhao Z."/>
        </authorList>
    </citation>
    <scope>NUCLEOTIDE SEQUENCE [LARGE SCALE GENOMIC DNA]</scope>
    <source>
        <strain evidence="2">MCCC 1A06723</strain>
    </source>
</reference>
<dbReference type="PANTHER" id="PTHR13707">
    <property type="entry name" value="KETOACID-COENZYME A TRANSFERASE"/>
    <property type="match status" value="1"/>
</dbReference>
<keyword evidence="1" id="KW-0808">Transferase</keyword>
<name>A0A501PLI2_9PROT</name>
<evidence type="ECO:0000313" key="1">
    <source>
        <dbReference type="EMBL" id="TPD60711.1"/>
    </source>
</evidence>
<dbReference type="Proteomes" id="UP000319148">
    <property type="component" value="Unassembled WGS sequence"/>
</dbReference>
<dbReference type="Gene3D" id="3.30.30.40">
    <property type="match status" value="1"/>
</dbReference>
<dbReference type="AlphaFoldDB" id="A0A501PLI2"/>